<gene>
    <name evidence="5" type="ORF">H9870_04910</name>
</gene>
<evidence type="ECO:0000256" key="2">
    <source>
        <dbReference type="ARBA" id="ARBA00022692"/>
    </source>
</evidence>
<proteinExistence type="predicted"/>
<evidence type="ECO:0000313" key="6">
    <source>
        <dbReference type="Proteomes" id="UP000824190"/>
    </source>
</evidence>
<evidence type="ECO:0000256" key="3">
    <source>
        <dbReference type="ARBA" id="ARBA00022989"/>
    </source>
</evidence>
<protein>
    <submittedName>
        <fullName evidence="5">DoxX family protein</fullName>
    </submittedName>
</protein>
<comment type="subcellular location">
    <subcellularLocation>
        <location evidence="1">Membrane</location>
        <topology evidence="1">Multi-pass membrane protein</topology>
    </subcellularLocation>
</comment>
<keyword evidence="4" id="KW-0472">Membrane</keyword>
<organism evidence="5 6">
    <name type="scientific">Candidatus Corynebacterium avicola</name>
    <dbReference type="NCBI Taxonomy" id="2838527"/>
    <lineage>
        <taxon>Bacteria</taxon>
        <taxon>Bacillati</taxon>
        <taxon>Actinomycetota</taxon>
        <taxon>Actinomycetes</taxon>
        <taxon>Mycobacteriales</taxon>
        <taxon>Corynebacteriaceae</taxon>
        <taxon>Corynebacterium</taxon>
    </lineage>
</organism>
<dbReference type="EMBL" id="DXGC01000046">
    <property type="protein sequence ID" value="HIW90987.1"/>
    <property type="molecule type" value="Genomic_DNA"/>
</dbReference>
<sequence>MASSTLTGVLRTGLGLSLIGAGTAKVTQQDAMLESAEHLGYSPESYQAIGAAEIAGGVGLLAGAKSKLIGIAANVGAVAVLTGAVVEHLRAGDGPDVYAPAAVLDALAIVTLTRQLGELGRKDN</sequence>
<dbReference type="Proteomes" id="UP000824190">
    <property type="component" value="Unassembled WGS sequence"/>
</dbReference>
<dbReference type="Pfam" id="PF13564">
    <property type="entry name" value="DoxX_2"/>
    <property type="match status" value="1"/>
</dbReference>
<dbReference type="GO" id="GO:0016020">
    <property type="term" value="C:membrane"/>
    <property type="evidence" value="ECO:0007669"/>
    <property type="project" value="UniProtKB-SubCell"/>
</dbReference>
<keyword evidence="2" id="KW-0812">Transmembrane</keyword>
<evidence type="ECO:0000313" key="5">
    <source>
        <dbReference type="EMBL" id="HIW90987.1"/>
    </source>
</evidence>
<evidence type="ECO:0000256" key="1">
    <source>
        <dbReference type="ARBA" id="ARBA00004141"/>
    </source>
</evidence>
<comment type="caution">
    <text evidence="5">The sequence shown here is derived from an EMBL/GenBank/DDBJ whole genome shotgun (WGS) entry which is preliminary data.</text>
</comment>
<name>A0A9D1UKF6_9CORY</name>
<reference evidence="5" key="1">
    <citation type="journal article" date="2021" name="PeerJ">
        <title>Extensive microbial diversity within the chicken gut microbiome revealed by metagenomics and culture.</title>
        <authorList>
            <person name="Gilroy R."/>
            <person name="Ravi A."/>
            <person name="Getino M."/>
            <person name="Pursley I."/>
            <person name="Horton D.L."/>
            <person name="Alikhan N.F."/>
            <person name="Baker D."/>
            <person name="Gharbi K."/>
            <person name="Hall N."/>
            <person name="Watson M."/>
            <person name="Adriaenssens E.M."/>
            <person name="Foster-Nyarko E."/>
            <person name="Jarju S."/>
            <person name="Secka A."/>
            <person name="Antonio M."/>
            <person name="Oren A."/>
            <person name="Chaudhuri R.R."/>
            <person name="La Ragione R."/>
            <person name="Hildebrand F."/>
            <person name="Pallen M.J."/>
        </authorList>
    </citation>
    <scope>NUCLEOTIDE SEQUENCE</scope>
    <source>
        <strain evidence="5">CHK32-1732</strain>
    </source>
</reference>
<dbReference type="AlphaFoldDB" id="A0A9D1UKF6"/>
<dbReference type="InterPro" id="IPR032808">
    <property type="entry name" value="DoxX"/>
</dbReference>
<accession>A0A9D1UKF6</accession>
<keyword evidence="3" id="KW-1133">Transmembrane helix</keyword>
<evidence type="ECO:0000256" key="4">
    <source>
        <dbReference type="ARBA" id="ARBA00023136"/>
    </source>
</evidence>
<reference evidence="5" key="2">
    <citation type="submission" date="2021-04" db="EMBL/GenBank/DDBJ databases">
        <authorList>
            <person name="Gilroy R."/>
        </authorList>
    </citation>
    <scope>NUCLEOTIDE SEQUENCE</scope>
    <source>
        <strain evidence="5">CHK32-1732</strain>
    </source>
</reference>